<dbReference type="Gene3D" id="3.40.50.261">
    <property type="entry name" value="Succinyl-CoA synthetase domains"/>
    <property type="match status" value="2"/>
</dbReference>
<feature type="region of interest" description="Disordered" evidence="4">
    <location>
        <begin position="1"/>
        <end position="35"/>
    </location>
</feature>
<protein>
    <submittedName>
        <fullName evidence="6">Acetate--CoA ligase family protein</fullName>
    </submittedName>
</protein>
<dbReference type="Proteomes" id="UP001316384">
    <property type="component" value="Chromosome"/>
</dbReference>
<dbReference type="SUPFAM" id="SSF56059">
    <property type="entry name" value="Glutathione synthetase ATP-binding domain-like"/>
    <property type="match status" value="1"/>
</dbReference>
<dbReference type="InterPro" id="IPR032875">
    <property type="entry name" value="Succ_CoA_lig_flav_dom"/>
</dbReference>
<dbReference type="InterPro" id="IPR051538">
    <property type="entry name" value="Acyl-CoA_Synth/Transferase"/>
</dbReference>
<dbReference type="InterPro" id="IPR013815">
    <property type="entry name" value="ATP_grasp_subdomain_1"/>
</dbReference>
<name>A0ABY5KQV0_9CELL</name>
<evidence type="ECO:0000256" key="2">
    <source>
        <dbReference type="ARBA" id="ARBA00022741"/>
    </source>
</evidence>
<proteinExistence type="predicted"/>
<dbReference type="Pfam" id="PF13607">
    <property type="entry name" value="Succ_CoA_lig"/>
    <property type="match status" value="1"/>
</dbReference>
<dbReference type="SMART" id="SM00881">
    <property type="entry name" value="CoA_binding"/>
    <property type="match status" value="1"/>
</dbReference>
<dbReference type="GO" id="GO:0016874">
    <property type="term" value="F:ligase activity"/>
    <property type="evidence" value="ECO:0007669"/>
    <property type="project" value="UniProtKB-KW"/>
</dbReference>
<sequence length="723" mass="72923">MSAASTADARARGGSPRAARGRPGPRDPRDARTPLDAMFRPSSIAVVGASAREGKAGHAMVQALRRFPGTLHLVNPRGGEVLGRTALPSLREASDVDLAVLVVPPDAVPGALEDARDAGVRAAVVCAGGFAESGPDGARLQERVVRVAREAGIRLLGPNTSGFMNPVDRTTANFMPAVADLAPGTVSVVAQSGGVNLALAFLLARAGVGLRLGVGLGNAVDVDFPELLDHLARDEATTAVGLHVEGVADGPALVAALRRTTARKPVVAFKVGRSDVAEFAQSHTGALTGSYAVTRAALQQAGAVVVDSLEEMVAALVALRTVRLPAGDRAGVGLLTGQAGPGLVVADALGARGIALPRLTDATQRRIAELLPPLTFQANPVDTGRPSPTFGDVLGAVVADPRVDVVGVYALDEPGALDPVAALGPAAGRVLFASGGPADALAERRAALGDVGVPVLAGPGDLATGLAAVVADARVRSVADAPPVAATRTVGRTLDEHDAKTLLESYGVRTPQRRVAADRAQAHAALAELGRDGAAVVVKVLDAAVLHKSDVGGVHVGVRDGAGLDRAIDAIDAIDAVAPATEASGAATRPARRYLLEELAAPGTELIVGAVRDAAFGPVVLLGPGGVAAELGGEPVLRLAPLSVARSEEMVRALPPAVLAGFRGAPPVDVPALAAVLRAVGQVVCEHADITELDLNPVRITADGPVVLDAVVVAAPRGDTCPT</sequence>
<dbReference type="InterPro" id="IPR003781">
    <property type="entry name" value="CoA-bd"/>
</dbReference>
<accession>A0ABY5KQV0</accession>
<dbReference type="EMBL" id="CP101987">
    <property type="protein sequence ID" value="UUI72238.1"/>
    <property type="molecule type" value="Genomic_DNA"/>
</dbReference>
<dbReference type="InterPro" id="IPR036291">
    <property type="entry name" value="NAD(P)-bd_dom_sf"/>
</dbReference>
<keyword evidence="3" id="KW-0067">ATP-binding</keyword>
<keyword evidence="7" id="KW-1185">Reference proteome</keyword>
<evidence type="ECO:0000313" key="6">
    <source>
        <dbReference type="EMBL" id="UUI72238.1"/>
    </source>
</evidence>
<evidence type="ECO:0000256" key="1">
    <source>
        <dbReference type="ARBA" id="ARBA00022598"/>
    </source>
</evidence>
<dbReference type="Gene3D" id="3.30.1490.20">
    <property type="entry name" value="ATP-grasp fold, A domain"/>
    <property type="match status" value="1"/>
</dbReference>
<feature type="compositionally biased region" description="Low complexity" evidence="4">
    <location>
        <begin position="12"/>
        <end position="22"/>
    </location>
</feature>
<dbReference type="PANTHER" id="PTHR43334">
    <property type="entry name" value="ACETATE--COA LIGASE [ADP-FORMING]"/>
    <property type="match status" value="1"/>
</dbReference>
<dbReference type="Pfam" id="PF13549">
    <property type="entry name" value="ATP-grasp_5"/>
    <property type="match status" value="1"/>
</dbReference>
<dbReference type="SUPFAM" id="SSF52210">
    <property type="entry name" value="Succinyl-CoA synthetase domains"/>
    <property type="match status" value="2"/>
</dbReference>
<dbReference type="Gene3D" id="3.30.470.20">
    <property type="entry name" value="ATP-grasp fold, B domain"/>
    <property type="match status" value="1"/>
</dbReference>
<dbReference type="RefSeq" id="WP_227577801.1">
    <property type="nucleotide sequence ID" value="NZ_CP101987.1"/>
</dbReference>
<organism evidence="6 7">
    <name type="scientific">Cellulomonas xiejunii</name>
    <dbReference type="NCBI Taxonomy" id="2968083"/>
    <lineage>
        <taxon>Bacteria</taxon>
        <taxon>Bacillati</taxon>
        <taxon>Actinomycetota</taxon>
        <taxon>Actinomycetes</taxon>
        <taxon>Micrococcales</taxon>
        <taxon>Cellulomonadaceae</taxon>
        <taxon>Cellulomonas</taxon>
    </lineage>
</organism>
<feature type="domain" description="CoA-binding" evidence="5">
    <location>
        <begin position="38"/>
        <end position="130"/>
    </location>
</feature>
<dbReference type="SUPFAM" id="SSF51735">
    <property type="entry name" value="NAD(P)-binding Rossmann-fold domains"/>
    <property type="match status" value="1"/>
</dbReference>
<keyword evidence="1 6" id="KW-0436">Ligase</keyword>
<evidence type="ECO:0000256" key="4">
    <source>
        <dbReference type="SAM" id="MobiDB-lite"/>
    </source>
</evidence>
<evidence type="ECO:0000256" key="3">
    <source>
        <dbReference type="ARBA" id="ARBA00022840"/>
    </source>
</evidence>
<dbReference type="InterPro" id="IPR016102">
    <property type="entry name" value="Succinyl-CoA_synth-like"/>
</dbReference>
<gene>
    <name evidence="6" type="ORF">NP048_01860</name>
</gene>
<feature type="compositionally biased region" description="Basic and acidic residues" evidence="4">
    <location>
        <begin position="24"/>
        <end position="33"/>
    </location>
</feature>
<reference evidence="6 7" key="1">
    <citation type="submission" date="2022-07" db="EMBL/GenBank/DDBJ databases">
        <title>Novel species in genus cellulomonas.</title>
        <authorList>
            <person name="Ye L."/>
        </authorList>
    </citation>
    <scope>NUCLEOTIDE SEQUENCE [LARGE SCALE GENOMIC DNA]</scope>
    <source>
        <strain evidence="7">zg-B89</strain>
    </source>
</reference>
<dbReference type="PANTHER" id="PTHR43334:SF2">
    <property type="entry name" value="ACETATE--COA LIGASE [ADP-FORMING]"/>
    <property type="match status" value="1"/>
</dbReference>
<dbReference type="Gene3D" id="3.40.50.720">
    <property type="entry name" value="NAD(P)-binding Rossmann-like Domain"/>
    <property type="match status" value="1"/>
</dbReference>
<evidence type="ECO:0000259" key="5">
    <source>
        <dbReference type="SMART" id="SM00881"/>
    </source>
</evidence>
<dbReference type="Pfam" id="PF13380">
    <property type="entry name" value="CoA_binding_2"/>
    <property type="match status" value="1"/>
</dbReference>
<evidence type="ECO:0000313" key="7">
    <source>
        <dbReference type="Proteomes" id="UP001316384"/>
    </source>
</evidence>
<keyword evidence="2" id="KW-0547">Nucleotide-binding</keyword>